<reference evidence="3 4" key="1">
    <citation type="submission" date="2020-11" db="EMBL/GenBank/DDBJ databases">
        <title>Genome seq and assembly of Sphingosinicella sp.</title>
        <authorList>
            <person name="Chhetri G."/>
        </authorList>
    </citation>
    <scope>NUCLEOTIDE SEQUENCE [LARGE SCALE GENOMIC DNA]</scope>
    <source>
        <strain evidence="3 4">UDD2</strain>
    </source>
</reference>
<proteinExistence type="predicted"/>
<dbReference type="InterPro" id="IPR052713">
    <property type="entry name" value="FeoA"/>
</dbReference>
<evidence type="ECO:0000313" key="3">
    <source>
        <dbReference type="EMBL" id="QPQ54674.1"/>
    </source>
</evidence>
<sequence>MNATSFSLDQLPFRTPAVVTAIDWPQLSGGDARRLRNLGFDEGVAIEALHAAPFGKDPLAVRIGRMTVAMRRAQARAVRVEVK</sequence>
<name>A0A7T2GIT3_9SPHN</name>
<dbReference type="PANTHER" id="PTHR42954:SF2">
    <property type="entry name" value="FE(2+) TRANSPORT PROTEIN A"/>
    <property type="match status" value="1"/>
</dbReference>
<dbReference type="PANTHER" id="PTHR42954">
    <property type="entry name" value="FE(2+) TRANSPORT PROTEIN A"/>
    <property type="match status" value="1"/>
</dbReference>
<dbReference type="KEGG" id="sflv:IC614_10115"/>
<dbReference type="AlphaFoldDB" id="A0A7T2GIT3"/>
<feature type="domain" description="Ferrous iron transporter FeoA-like" evidence="2">
    <location>
        <begin position="6"/>
        <end position="82"/>
    </location>
</feature>
<dbReference type="SMART" id="SM00899">
    <property type="entry name" value="FeoA"/>
    <property type="match status" value="1"/>
</dbReference>
<dbReference type="RefSeq" id="WP_200971270.1">
    <property type="nucleotide sequence ID" value="NZ_CP065592.1"/>
</dbReference>
<gene>
    <name evidence="3" type="ORF">IC614_10115</name>
</gene>
<dbReference type="Proteomes" id="UP000594873">
    <property type="component" value="Chromosome"/>
</dbReference>
<evidence type="ECO:0000259" key="2">
    <source>
        <dbReference type="SMART" id="SM00899"/>
    </source>
</evidence>
<dbReference type="SUPFAM" id="SSF50037">
    <property type="entry name" value="C-terminal domain of transcriptional repressors"/>
    <property type="match status" value="1"/>
</dbReference>
<evidence type="ECO:0000313" key="4">
    <source>
        <dbReference type="Proteomes" id="UP000594873"/>
    </source>
</evidence>
<dbReference type="Gene3D" id="2.30.30.90">
    <property type="match status" value="1"/>
</dbReference>
<protein>
    <submittedName>
        <fullName evidence="3">Ferrous iron transport protein A</fullName>
    </submittedName>
</protein>
<keyword evidence="4" id="KW-1185">Reference proteome</keyword>
<keyword evidence="1" id="KW-0408">Iron</keyword>
<dbReference type="GO" id="GO:0046914">
    <property type="term" value="F:transition metal ion binding"/>
    <property type="evidence" value="ECO:0007669"/>
    <property type="project" value="InterPro"/>
</dbReference>
<evidence type="ECO:0000256" key="1">
    <source>
        <dbReference type="ARBA" id="ARBA00023004"/>
    </source>
</evidence>
<dbReference type="Pfam" id="PF04023">
    <property type="entry name" value="FeoA"/>
    <property type="match status" value="1"/>
</dbReference>
<dbReference type="InterPro" id="IPR008988">
    <property type="entry name" value="Transcriptional_repressor_C"/>
</dbReference>
<dbReference type="EMBL" id="CP065592">
    <property type="protein sequence ID" value="QPQ54674.1"/>
    <property type="molecule type" value="Genomic_DNA"/>
</dbReference>
<dbReference type="InterPro" id="IPR007167">
    <property type="entry name" value="Fe-transptr_FeoA-like"/>
</dbReference>
<dbReference type="InterPro" id="IPR038157">
    <property type="entry name" value="FeoA_core_dom"/>
</dbReference>
<organism evidence="3 4">
    <name type="scientific">Allosphingosinicella flava</name>
    <dbReference type="NCBI Taxonomy" id="2771430"/>
    <lineage>
        <taxon>Bacteria</taxon>
        <taxon>Pseudomonadati</taxon>
        <taxon>Pseudomonadota</taxon>
        <taxon>Alphaproteobacteria</taxon>
        <taxon>Sphingomonadales</taxon>
        <taxon>Sphingomonadaceae</taxon>
        <taxon>Allosphingosinicella</taxon>
    </lineage>
</organism>
<accession>A0A7T2GIT3</accession>